<accession>A0AA43GRS0</accession>
<proteinExistence type="predicted"/>
<keyword evidence="2" id="KW-1185">Reference proteome</keyword>
<dbReference type="EMBL" id="JANQDH010000051">
    <property type="protein sequence ID" value="MDH6060429.1"/>
    <property type="molecule type" value="Genomic_DNA"/>
</dbReference>
<dbReference type="Proteomes" id="UP001159387">
    <property type="component" value="Unassembled WGS sequence"/>
</dbReference>
<evidence type="ECO:0000313" key="2">
    <source>
        <dbReference type="Proteomes" id="UP001159387"/>
    </source>
</evidence>
<evidence type="ECO:0000313" key="1">
    <source>
        <dbReference type="EMBL" id="MDH6060429.1"/>
    </source>
</evidence>
<sequence>MRQRTFSLQPFYAESLPNLQITASIARCSNQLSLHYQLVGDLKPVTIPRLSDL</sequence>
<protein>
    <submittedName>
        <fullName evidence="1">Uncharacterized protein</fullName>
    </submittedName>
</protein>
<dbReference type="AlphaFoldDB" id="A0AA43GRS0"/>
<gene>
    <name evidence="1" type="ORF">NWP17_08260</name>
</gene>
<name>A0AA43GRS0_9CYAN</name>
<dbReference type="RefSeq" id="WP_280654430.1">
    <property type="nucleotide sequence ID" value="NZ_JANQDH010000051.1"/>
</dbReference>
<comment type="caution">
    <text evidence="1">The sequence shown here is derived from an EMBL/GenBank/DDBJ whole genome shotgun (WGS) entry which is preliminary data.</text>
</comment>
<reference evidence="1 2" key="1">
    <citation type="journal article" date="2023" name="J. Phycol.">
        <title>Chrysosporum ovalisporum is synonymous with the true-branching cyanobacterium Umezakia natans (Nostocales/Aphanizomenonaceae).</title>
        <authorList>
            <person name="McGregor G.B."/>
            <person name="Sendall B.C."/>
            <person name="Niiyama Y."/>
            <person name="Tuji A."/>
            <person name="Willis A."/>
        </authorList>
    </citation>
    <scope>NUCLEOTIDE SEQUENCE [LARGE SCALE GENOMIC DNA]</scope>
    <source>
        <strain evidence="1 2">ANA360D</strain>
    </source>
</reference>
<organism evidence="1 2">
    <name type="scientific">Chrysosporum bergii ANA360D</name>
    <dbReference type="NCBI Taxonomy" id="617107"/>
    <lineage>
        <taxon>Bacteria</taxon>
        <taxon>Bacillati</taxon>
        <taxon>Cyanobacteriota</taxon>
        <taxon>Cyanophyceae</taxon>
        <taxon>Nostocales</taxon>
        <taxon>Nodulariaceae</taxon>
        <taxon>Chrysosporum</taxon>
    </lineage>
</organism>